<proteinExistence type="predicted"/>
<comment type="caution">
    <text evidence="1">The sequence shown here is derived from an EMBL/GenBank/DDBJ whole genome shotgun (WGS) entry which is preliminary data.</text>
</comment>
<name>A0AAV4P4X2_CAEEX</name>
<dbReference type="AlphaFoldDB" id="A0AAV4P4X2"/>
<keyword evidence="2" id="KW-1185">Reference proteome</keyword>
<dbReference type="Proteomes" id="UP001054945">
    <property type="component" value="Unassembled WGS sequence"/>
</dbReference>
<evidence type="ECO:0000313" key="1">
    <source>
        <dbReference type="EMBL" id="GIX90207.1"/>
    </source>
</evidence>
<accession>A0AAV4P4X2</accession>
<gene>
    <name evidence="1" type="ORF">CEXT_38871</name>
</gene>
<protein>
    <submittedName>
        <fullName evidence="1">Uncharacterized protein</fullName>
    </submittedName>
</protein>
<organism evidence="1 2">
    <name type="scientific">Caerostris extrusa</name>
    <name type="common">Bark spider</name>
    <name type="synonym">Caerostris bankana</name>
    <dbReference type="NCBI Taxonomy" id="172846"/>
    <lineage>
        <taxon>Eukaryota</taxon>
        <taxon>Metazoa</taxon>
        <taxon>Ecdysozoa</taxon>
        <taxon>Arthropoda</taxon>
        <taxon>Chelicerata</taxon>
        <taxon>Arachnida</taxon>
        <taxon>Araneae</taxon>
        <taxon>Araneomorphae</taxon>
        <taxon>Entelegynae</taxon>
        <taxon>Araneoidea</taxon>
        <taxon>Araneidae</taxon>
        <taxon>Caerostris</taxon>
    </lineage>
</organism>
<evidence type="ECO:0000313" key="2">
    <source>
        <dbReference type="Proteomes" id="UP001054945"/>
    </source>
</evidence>
<dbReference type="EMBL" id="BPLR01021481">
    <property type="protein sequence ID" value="GIX90207.1"/>
    <property type="molecule type" value="Genomic_DNA"/>
</dbReference>
<sequence length="120" mass="13637">MLFKNWGDIFFPCLPLTSSGASSSLPKFKRHVSMHSAKADDGWKCRNAVHPFDPMVIHFGCGCRTLGLHPDKEKSNELIHMEIRETNVIWLPTVHFLNYCYKNVQIPAPGTRSPSSKLRI</sequence>
<reference evidence="1 2" key="1">
    <citation type="submission" date="2021-06" db="EMBL/GenBank/DDBJ databases">
        <title>Caerostris extrusa draft genome.</title>
        <authorList>
            <person name="Kono N."/>
            <person name="Arakawa K."/>
        </authorList>
    </citation>
    <scope>NUCLEOTIDE SEQUENCE [LARGE SCALE GENOMIC DNA]</scope>
</reference>